<evidence type="ECO:0000313" key="2">
    <source>
        <dbReference type="EMBL" id="UNY41886.1"/>
    </source>
</evidence>
<organism evidence="2 3">
    <name type="scientific">Burkholderia phage Momento</name>
    <dbReference type="NCBI Taxonomy" id="2924902"/>
    <lineage>
        <taxon>Viruses</taxon>
        <taxon>Duplodnaviria</taxon>
        <taxon>Heunggongvirae</taxon>
        <taxon>Uroviricota</taxon>
        <taxon>Caudoviricetes</taxon>
        <taxon>Peduoviridae</taxon>
        <taxon>Kayeltresvirus</taxon>
        <taxon>Kayeltresvirus momento</taxon>
    </lineage>
</organism>
<reference evidence="2" key="1">
    <citation type="submission" date="2022-02" db="EMBL/GenBank/DDBJ databases">
        <title>Burkholderia cenocepacia phage Momento.</title>
        <authorList>
            <person name="Le T."/>
            <person name="Hernandez I."/>
            <person name="Gill J."/>
            <person name="Liu M."/>
        </authorList>
    </citation>
    <scope>NUCLEOTIDE SEQUENCE</scope>
</reference>
<keyword evidence="3" id="KW-1185">Reference proteome</keyword>
<evidence type="ECO:0000313" key="3">
    <source>
        <dbReference type="Proteomes" id="UP000831025"/>
    </source>
</evidence>
<feature type="region of interest" description="Disordered" evidence="1">
    <location>
        <begin position="28"/>
        <end position="54"/>
    </location>
</feature>
<feature type="compositionally biased region" description="Polar residues" evidence="1">
    <location>
        <begin position="28"/>
        <end position="38"/>
    </location>
</feature>
<evidence type="ECO:0000256" key="1">
    <source>
        <dbReference type="SAM" id="MobiDB-lite"/>
    </source>
</evidence>
<dbReference type="Proteomes" id="UP000831025">
    <property type="component" value="Segment"/>
</dbReference>
<sequence length="54" mass="6138">MAPCMNRRSQRTAYDGRTVARFRIVTHQNARFPGTTNRPKPHAPRAAEPVDPVH</sequence>
<name>A0AAE9G8S4_9CAUD</name>
<gene>
    <name evidence="2" type="ORF">CPT_Momento_056</name>
</gene>
<dbReference type="EMBL" id="OM638611">
    <property type="protein sequence ID" value="UNY41886.1"/>
    <property type="molecule type" value="Genomic_DNA"/>
</dbReference>
<protein>
    <submittedName>
        <fullName evidence="2">Uncharacterized protein</fullName>
    </submittedName>
</protein>
<proteinExistence type="predicted"/>
<accession>A0AAE9G8S4</accession>